<evidence type="ECO:0000313" key="2">
    <source>
        <dbReference type="EMBL" id="KAJ7366196.1"/>
    </source>
</evidence>
<accession>A0AAD7AQN1</accession>
<reference evidence="2" key="1">
    <citation type="submission" date="2023-03" db="EMBL/GenBank/DDBJ databases">
        <title>Massive genome expansion in bonnet fungi (Mycena s.s.) driven by repeated elements and novel gene families across ecological guilds.</title>
        <authorList>
            <consortium name="Lawrence Berkeley National Laboratory"/>
            <person name="Harder C.B."/>
            <person name="Miyauchi S."/>
            <person name="Viragh M."/>
            <person name="Kuo A."/>
            <person name="Thoen E."/>
            <person name="Andreopoulos B."/>
            <person name="Lu D."/>
            <person name="Skrede I."/>
            <person name="Drula E."/>
            <person name="Henrissat B."/>
            <person name="Morin E."/>
            <person name="Kohler A."/>
            <person name="Barry K."/>
            <person name="LaButti K."/>
            <person name="Morin E."/>
            <person name="Salamov A."/>
            <person name="Lipzen A."/>
            <person name="Mereny Z."/>
            <person name="Hegedus B."/>
            <person name="Baldrian P."/>
            <person name="Stursova M."/>
            <person name="Weitz H."/>
            <person name="Taylor A."/>
            <person name="Grigoriev I.V."/>
            <person name="Nagy L.G."/>
            <person name="Martin F."/>
            <person name="Kauserud H."/>
        </authorList>
    </citation>
    <scope>NUCLEOTIDE SEQUENCE</scope>
    <source>
        <strain evidence="2">CBHHK002</strain>
    </source>
</reference>
<proteinExistence type="predicted"/>
<gene>
    <name evidence="2" type="ORF">DFH08DRAFT_629830</name>
</gene>
<name>A0AAD7AQN1_9AGAR</name>
<evidence type="ECO:0000313" key="3">
    <source>
        <dbReference type="Proteomes" id="UP001218218"/>
    </source>
</evidence>
<feature type="non-terminal residue" evidence="2">
    <location>
        <position position="1"/>
    </location>
</feature>
<protein>
    <submittedName>
        <fullName evidence="2">Uncharacterized protein</fullName>
    </submittedName>
</protein>
<dbReference type="AlphaFoldDB" id="A0AAD7AQN1"/>
<dbReference type="EMBL" id="JARIHO010000002">
    <property type="protein sequence ID" value="KAJ7366196.1"/>
    <property type="molecule type" value="Genomic_DNA"/>
</dbReference>
<organism evidence="2 3">
    <name type="scientific">Mycena albidolilacea</name>
    <dbReference type="NCBI Taxonomy" id="1033008"/>
    <lineage>
        <taxon>Eukaryota</taxon>
        <taxon>Fungi</taxon>
        <taxon>Dikarya</taxon>
        <taxon>Basidiomycota</taxon>
        <taxon>Agaricomycotina</taxon>
        <taxon>Agaricomycetes</taxon>
        <taxon>Agaricomycetidae</taxon>
        <taxon>Agaricales</taxon>
        <taxon>Marasmiineae</taxon>
        <taxon>Mycenaceae</taxon>
        <taxon>Mycena</taxon>
    </lineage>
</organism>
<keyword evidence="3" id="KW-1185">Reference proteome</keyword>
<feature type="region of interest" description="Disordered" evidence="1">
    <location>
        <begin position="24"/>
        <end position="44"/>
    </location>
</feature>
<dbReference type="Proteomes" id="UP001218218">
    <property type="component" value="Unassembled WGS sequence"/>
</dbReference>
<feature type="non-terminal residue" evidence="2">
    <location>
        <position position="58"/>
    </location>
</feature>
<evidence type="ECO:0000256" key="1">
    <source>
        <dbReference type="SAM" id="MobiDB-lite"/>
    </source>
</evidence>
<sequence length="58" mass="6550">LARQFNNMLSRFNIAHKILAWTGDNASSNDTQNTSLGNSPNNSFEAMNRVHCYNHTPQ</sequence>
<comment type="caution">
    <text evidence="2">The sequence shown here is derived from an EMBL/GenBank/DDBJ whole genome shotgun (WGS) entry which is preliminary data.</text>
</comment>